<evidence type="ECO:0000259" key="1">
    <source>
        <dbReference type="Pfam" id="PF14743"/>
    </source>
</evidence>
<comment type="caution">
    <text evidence="2">The sequence shown here is derived from an EMBL/GenBank/DDBJ whole genome shotgun (WGS) entry which is preliminary data.</text>
</comment>
<sequence>MDQRRKAPKIGSVITFKFQELSNNGHPRFPVFLRVRTDLTWNDVLEAAKTKKPMSVIQKIIPSTKLS</sequence>
<gene>
    <name evidence="2" type="ORF">UJA718_LOCUS46782</name>
</gene>
<evidence type="ECO:0000313" key="3">
    <source>
        <dbReference type="Proteomes" id="UP000663873"/>
    </source>
</evidence>
<feature type="domain" description="DNA ligase OB-like" evidence="1">
    <location>
        <begin position="2"/>
        <end position="36"/>
    </location>
</feature>
<dbReference type="InterPro" id="IPR029319">
    <property type="entry name" value="DNA_ligase_OB"/>
</dbReference>
<reference evidence="2" key="1">
    <citation type="submission" date="2021-02" db="EMBL/GenBank/DDBJ databases">
        <authorList>
            <person name="Nowell W R."/>
        </authorList>
    </citation>
    <scope>NUCLEOTIDE SEQUENCE</scope>
</reference>
<dbReference type="EMBL" id="CAJOBP010085493">
    <property type="protein sequence ID" value="CAF4929120.1"/>
    <property type="molecule type" value="Genomic_DNA"/>
</dbReference>
<accession>A0A821WRB0</accession>
<name>A0A821WRB0_9BILA</name>
<organism evidence="2 3">
    <name type="scientific">Rotaria socialis</name>
    <dbReference type="NCBI Taxonomy" id="392032"/>
    <lineage>
        <taxon>Eukaryota</taxon>
        <taxon>Metazoa</taxon>
        <taxon>Spiralia</taxon>
        <taxon>Gnathifera</taxon>
        <taxon>Rotifera</taxon>
        <taxon>Eurotatoria</taxon>
        <taxon>Bdelloidea</taxon>
        <taxon>Philodinida</taxon>
        <taxon>Philodinidae</taxon>
        <taxon>Rotaria</taxon>
    </lineage>
</organism>
<dbReference type="Pfam" id="PF14743">
    <property type="entry name" value="DNA_ligase_OB_2"/>
    <property type="match status" value="1"/>
</dbReference>
<dbReference type="SUPFAM" id="SSF50249">
    <property type="entry name" value="Nucleic acid-binding proteins"/>
    <property type="match status" value="1"/>
</dbReference>
<dbReference type="CDD" id="cd08041">
    <property type="entry name" value="OBF_kDNA_ligase_like"/>
    <property type="match status" value="1"/>
</dbReference>
<proteinExistence type="predicted"/>
<dbReference type="Proteomes" id="UP000663873">
    <property type="component" value="Unassembled WGS sequence"/>
</dbReference>
<feature type="non-terminal residue" evidence="2">
    <location>
        <position position="67"/>
    </location>
</feature>
<protein>
    <recommendedName>
        <fullName evidence="1">DNA ligase OB-like domain-containing protein</fullName>
    </recommendedName>
</protein>
<dbReference type="InterPro" id="IPR012340">
    <property type="entry name" value="NA-bd_OB-fold"/>
</dbReference>
<dbReference type="AlphaFoldDB" id="A0A821WRB0"/>
<evidence type="ECO:0000313" key="2">
    <source>
        <dbReference type="EMBL" id="CAF4929120.1"/>
    </source>
</evidence>
<dbReference type="Gene3D" id="2.40.50.140">
    <property type="entry name" value="Nucleic acid-binding proteins"/>
    <property type="match status" value="1"/>
</dbReference>
<keyword evidence="3" id="KW-1185">Reference proteome</keyword>